<reference evidence="2 4" key="2">
    <citation type="journal article" date="2018" name="Syst. Appl. Microbiol.">
        <title>Flavobacterium circumlabens sp. nov. and Flavobacterium cupreum sp. nov., two psychrotrophic species isolated from Antarctic environmental samples.</title>
        <authorList>
            <person name="Kralova S."/>
            <person name="Busse H.J."/>
            <person name="Svec P."/>
            <person name="Maslanova I."/>
            <person name="Stankova E."/>
            <person name="Bartak M."/>
            <person name="Sedlacek I."/>
        </authorList>
    </citation>
    <scope>NUCLEOTIDE SEQUENCE [LARGE SCALE GENOMIC DNA]</scope>
    <source>
        <strain evidence="2 4">CCM 8828</strain>
    </source>
</reference>
<reference evidence="1" key="3">
    <citation type="submission" date="2019-03" db="EMBL/GenBank/DDBJ databases">
        <authorList>
            <person name="Whitman W."/>
            <person name="Huntemann M."/>
            <person name="Clum A."/>
            <person name="Pillay M."/>
            <person name="Palaniappan K."/>
            <person name="Varghese N."/>
            <person name="Mikhailova N."/>
            <person name="Stamatis D."/>
            <person name="Reddy T."/>
            <person name="Daum C."/>
            <person name="Shapiro N."/>
            <person name="Ivanova N."/>
            <person name="Kyrpides N."/>
            <person name="Woyke T."/>
        </authorList>
    </citation>
    <scope>NUCLEOTIDE SEQUENCE</scope>
    <source>
        <strain evidence="1">P5626</strain>
    </source>
</reference>
<organism evidence="2 4">
    <name type="scientific">Flavobacterium circumlabens</name>
    <dbReference type="NCBI Taxonomy" id="2133765"/>
    <lineage>
        <taxon>Bacteria</taxon>
        <taxon>Pseudomonadati</taxon>
        <taxon>Bacteroidota</taxon>
        <taxon>Flavobacteriia</taxon>
        <taxon>Flavobacteriales</taxon>
        <taxon>Flavobacteriaceae</taxon>
        <taxon>Flavobacterium</taxon>
    </lineage>
</organism>
<gene>
    <name evidence="2" type="ORF">D0809_23590</name>
    <name evidence="1" type="ORF">EV142_1156</name>
</gene>
<evidence type="ECO:0000313" key="2">
    <source>
        <dbReference type="EMBL" id="TEB41781.1"/>
    </source>
</evidence>
<evidence type="ECO:0000313" key="4">
    <source>
        <dbReference type="Proteomes" id="UP000298340"/>
    </source>
</evidence>
<sequence length="94" mass="10841">MEYFNLVAIPTNDLEHFILHKYGSINRIATFIDEVTSVRDQLSNLFGTPELETNQIGDYFYGASWITQETIVIVLEYADKNLTLQIRQGQKITI</sequence>
<proteinExistence type="predicted"/>
<name>A0A4Y7U6A3_9FLAO</name>
<dbReference type="EMBL" id="SLWA01000015">
    <property type="protein sequence ID" value="TCN50529.1"/>
    <property type="molecule type" value="Genomic_DNA"/>
</dbReference>
<evidence type="ECO:0000313" key="1">
    <source>
        <dbReference type="EMBL" id="TCN50529.1"/>
    </source>
</evidence>
<keyword evidence="3" id="KW-1185">Reference proteome</keyword>
<dbReference type="Proteomes" id="UP000295270">
    <property type="component" value="Unassembled WGS sequence"/>
</dbReference>
<accession>A0A4Y7U6A3</accession>
<dbReference type="EMBL" id="QWDN01000014">
    <property type="protein sequence ID" value="TEB41781.1"/>
    <property type="molecule type" value="Genomic_DNA"/>
</dbReference>
<dbReference type="RefSeq" id="WP_132038277.1">
    <property type="nucleotide sequence ID" value="NZ_QWDN01000014.1"/>
</dbReference>
<dbReference type="AlphaFoldDB" id="A0A4Y7U6A3"/>
<evidence type="ECO:0000313" key="3">
    <source>
        <dbReference type="Proteomes" id="UP000295270"/>
    </source>
</evidence>
<dbReference type="Proteomes" id="UP000298340">
    <property type="component" value="Unassembled WGS sequence"/>
</dbReference>
<protein>
    <submittedName>
        <fullName evidence="2">Uncharacterized protein</fullName>
    </submittedName>
</protein>
<reference evidence="1 3" key="1">
    <citation type="journal article" date="2015" name="Stand. Genomic Sci.">
        <title>Genomic Encyclopedia of Bacterial and Archaeal Type Strains, Phase III: the genomes of soil and plant-associated and newly described type strains.</title>
        <authorList>
            <person name="Whitman W.B."/>
            <person name="Woyke T."/>
            <person name="Klenk H.P."/>
            <person name="Zhou Y."/>
            <person name="Lilburn T.G."/>
            <person name="Beck B.J."/>
            <person name="De Vos P."/>
            <person name="Vandamme P."/>
            <person name="Eisen J.A."/>
            <person name="Garrity G."/>
            <person name="Hugenholtz P."/>
            <person name="Kyrpides N.C."/>
        </authorList>
    </citation>
    <scope>NUCLEOTIDE SEQUENCE [LARGE SCALE GENOMIC DNA]</scope>
    <source>
        <strain evidence="1 3">P5626</strain>
    </source>
</reference>
<comment type="caution">
    <text evidence="2">The sequence shown here is derived from an EMBL/GenBank/DDBJ whole genome shotgun (WGS) entry which is preliminary data.</text>
</comment>